<dbReference type="Proteomes" id="UP001377567">
    <property type="component" value="Unassembled WGS sequence"/>
</dbReference>
<reference evidence="1 2" key="1">
    <citation type="journal article" date="2023" name="Elife">
        <title>Identification of key yeast species and microbe-microbe interactions impacting larval growth of Drosophila in the wild.</title>
        <authorList>
            <person name="Mure A."/>
            <person name="Sugiura Y."/>
            <person name="Maeda R."/>
            <person name="Honda K."/>
            <person name="Sakurai N."/>
            <person name="Takahashi Y."/>
            <person name="Watada M."/>
            <person name="Katoh T."/>
            <person name="Gotoh A."/>
            <person name="Gotoh Y."/>
            <person name="Taniguchi I."/>
            <person name="Nakamura K."/>
            <person name="Hayashi T."/>
            <person name="Katayama T."/>
            <person name="Uemura T."/>
            <person name="Hattori Y."/>
        </authorList>
    </citation>
    <scope>NUCLEOTIDE SEQUENCE [LARGE SCALE GENOMIC DNA]</scope>
    <source>
        <strain evidence="1 2">KH-74</strain>
    </source>
</reference>
<evidence type="ECO:0000313" key="2">
    <source>
        <dbReference type="Proteomes" id="UP001377567"/>
    </source>
</evidence>
<gene>
    <name evidence="1" type="ORF">DAKH74_013180</name>
</gene>
<keyword evidence="2" id="KW-1185">Reference proteome</keyword>
<accession>A0AAV5RUB0</accession>
<protein>
    <submittedName>
        <fullName evidence="1">Uncharacterized protein</fullName>
    </submittedName>
</protein>
<sequence>MAVHVARKNIKWDEGTVSAVLETHAYYRLEPRTKEPTMAAPMAKPYFQETGLATMPGAAFLCFLVEFLEAEAEAEWETEETEEAATTPVETRALLVWTEAEEETTEEEELCLAIVYVYVYVCE</sequence>
<evidence type="ECO:0000313" key="1">
    <source>
        <dbReference type="EMBL" id="GMM54702.1"/>
    </source>
</evidence>
<name>A0AAV5RUB0_MAUHU</name>
<dbReference type="AlphaFoldDB" id="A0AAV5RUB0"/>
<proteinExistence type="predicted"/>
<dbReference type="EMBL" id="BTGD01000003">
    <property type="protein sequence ID" value="GMM54702.1"/>
    <property type="molecule type" value="Genomic_DNA"/>
</dbReference>
<organism evidence="1 2">
    <name type="scientific">Maudiozyma humilis</name>
    <name type="common">Sour dough yeast</name>
    <name type="synonym">Kazachstania humilis</name>
    <dbReference type="NCBI Taxonomy" id="51915"/>
    <lineage>
        <taxon>Eukaryota</taxon>
        <taxon>Fungi</taxon>
        <taxon>Dikarya</taxon>
        <taxon>Ascomycota</taxon>
        <taxon>Saccharomycotina</taxon>
        <taxon>Saccharomycetes</taxon>
        <taxon>Saccharomycetales</taxon>
        <taxon>Saccharomycetaceae</taxon>
        <taxon>Maudiozyma</taxon>
    </lineage>
</organism>
<comment type="caution">
    <text evidence="1">The sequence shown here is derived from an EMBL/GenBank/DDBJ whole genome shotgun (WGS) entry which is preliminary data.</text>
</comment>